<dbReference type="OMA" id="RKDEANI"/>
<dbReference type="PANTHER" id="PTHR35218:SF9">
    <property type="entry name" value="ENDONUCLEASE_EXONUCLEASE_PHOSPHATASE DOMAIN-CONTAINING PROTEIN"/>
    <property type="match status" value="1"/>
</dbReference>
<dbReference type="Pfam" id="PF03372">
    <property type="entry name" value="Exo_endo_phos"/>
    <property type="match status" value="1"/>
</dbReference>
<dbReference type="PANTHER" id="PTHR35218">
    <property type="entry name" value="RNASE H DOMAIN-CONTAINING PROTEIN"/>
    <property type="match status" value="1"/>
</dbReference>
<accession>A0A834ZRZ5</accession>
<dbReference type="Proteomes" id="UP000655225">
    <property type="component" value="Unassembled WGS sequence"/>
</dbReference>
<evidence type="ECO:0000313" key="3">
    <source>
        <dbReference type="Proteomes" id="UP000655225"/>
    </source>
</evidence>
<proteinExistence type="predicted"/>
<keyword evidence="3" id="KW-1185">Reference proteome</keyword>
<dbReference type="GO" id="GO:0003824">
    <property type="term" value="F:catalytic activity"/>
    <property type="evidence" value="ECO:0007669"/>
    <property type="project" value="InterPro"/>
</dbReference>
<dbReference type="SUPFAM" id="SSF56219">
    <property type="entry name" value="DNase I-like"/>
    <property type="match status" value="1"/>
</dbReference>
<dbReference type="InterPro" id="IPR036691">
    <property type="entry name" value="Endo/exonu/phosph_ase_sf"/>
</dbReference>
<sequence length="375" mass="42924">MRLVSWNCWGLGNPHAVRDLHQLMKEKDPSIMFLMETKMDSKRMTEIKFRLGFHHALVIPSLGKSRGLTLMWKDTVELIIQNYSQTHIDALIILGQNSEWRLTGFYGNPDSSKRKESWALLKMLGHLCMKPWICMSDLNEILSSNEKQGGKCRNQQKMMEFREAVVACQLVDMGYKRVDFTWNNMRKDEANIQERLDRAMVSTSLLDWFKGSGYIQSCAVYGVLWITDNLEVIKVSHSSTFVLHQLDDRITVKEVDGDHSSDHIPQLPLRLLNPFTLICAAFKATGNSVETYIISFYVAVYVTVAKHIGVAAGVAVIIAVKEVMEEERREKLLASSDCCIIFIPSYRRIRKRKLLMSDGALSSKMDVIVQQIREV</sequence>
<comment type="caution">
    <text evidence="2">The sequence shown here is derived from an EMBL/GenBank/DDBJ whole genome shotgun (WGS) entry which is preliminary data.</text>
</comment>
<dbReference type="EMBL" id="JABCRI010000001">
    <property type="protein sequence ID" value="KAF8412704.1"/>
    <property type="molecule type" value="Genomic_DNA"/>
</dbReference>
<gene>
    <name evidence="2" type="ORF">HHK36_000672</name>
</gene>
<organism evidence="2 3">
    <name type="scientific">Tetracentron sinense</name>
    <name type="common">Spur-leaf</name>
    <dbReference type="NCBI Taxonomy" id="13715"/>
    <lineage>
        <taxon>Eukaryota</taxon>
        <taxon>Viridiplantae</taxon>
        <taxon>Streptophyta</taxon>
        <taxon>Embryophyta</taxon>
        <taxon>Tracheophyta</taxon>
        <taxon>Spermatophyta</taxon>
        <taxon>Magnoliopsida</taxon>
        <taxon>Trochodendrales</taxon>
        <taxon>Trochodendraceae</taxon>
        <taxon>Tetracentron</taxon>
    </lineage>
</organism>
<evidence type="ECO:0000259" key="1">
    <source>
        <dbReference type="Pfam" id="PF03372"/>
    </source>
</evidence>
<dbReference type="InterPro" id="IPR005135">
    <property type="entry name" value="Endo/exonuclease/phosphatase"/>
</dbReference>
<evidence type="ECO:0000313" key="2">
    <source>
        <dbReference type="EMBL" id="KAF8412704.1"/>
    </source>
</evidence>
<dbReference type="Gene3D" id="3.60.10.10">
    <property type="entry name" value="Endonuclease/exonuclease/phosphatase"/>
    <property type="match status" value="1"/>
</dbReference>
<feature type="domain" description="Endonuclease/exonuclease/phosphatase" evidence="1">
    <location>
        <begin position="4"/>
        <end position="207"/>
    </location>
</feature>
<protein>
    <recommendedName>
        <fullName evidence="1">Endonuclease/exonuclease/phosphatase domain-containing protein</fullName>
    </recommendedName>
</protein>
<name>A0A834ZRZ5_TETSI</name>
<dbReference type="AlphaFoldDB" id="A0A834ZRZ5"/>
<dbReference type="OrthoDB" id="1001388at2759"/>
<reference evidence="2 3" key="1">
    <citation type="submission" date="2020-04" db="EMBL/GenBank/DDBJ databases">
        <title>Plant Genome Project.</title>
        <authorList>
            <person name="Zhang R.-G."/>
        </authorList>
    </citation>
    <scope>NUCLEOTIDE SEQUENCE [LARGE SCALE GENOMIC DNA]</scope>
    <source>
        <strain evidence="2">YNK0</strain>
        <tissue evidence="2">Leaf</tissue>
    </source>
</reference>